<dbReference type="HOGENOM" id="CLU_090584_0_0_7"/>
<dbReference type="Proteomes" id="UP000007089">
    <property type="component" value="Chromosome"/>
</dbReference>
<feature type="domain" description="DUF4159" evidence="2">
    <location>
        <begin position="44"/>
        <end position="240"/>
    </location>
</feature>
<dbReference type="PROSITE" id="PS51318">
    <property type="entry name" value="TAT"/>
    <property type="match status" value="1"/>
</dbReference>
<dbReference type="InterPro" id="IPR006311">
    <property type="entry name" value="TAT_signal"/>
</dbReference>
<proteinExistence type="predicted"/>
<feature type="signal peptide" evidence="1">
    <location>
        <begin position="1"/>
        <end position="35"/>
    </location>
</feature>
<dbReference type="NCBIfam" id="TIGR01409">
    <property type="entry name" value="TAT_signal_seq"/>
    <property type="match status" value="1"/>
</dbReference>
<dbReference type="RefSeq" id="WP_012633837.1">
    <property type="nucleotide sequence ID" value="NC_011891.1"/>
</dbReference>
<organism evidence="3 4">
    <name type="scientific">Anaeromyxobacter dehalogenans (strain ATCC BAA-258 / DSM 21875 / 2CP-1)</name>
    <dbReference type="NCBI Taxonomy" id="455488"/>
    <lineage>
        <taxon>Bacteria</taxon>
        <taxon>Pseudomonadati</taxon>
        <taxon>Myxococcota</taxon>
        <taxon>Myxococcia</taxon>
        <taxon>Myxococcales</taxon>
        <taxon>Cystobacterineae</taxon>
        <taxon>Anaeromyxobacteraceae</taxon>
        <taxon>Anaeromyxobacter</taxon>
    </lineage>
</organism>
<dbReference type="EMBL" id="CP001359">
    <property type="protein sequence ID" value="ACL66075.1"/>
    <property type="molecule type" value="Genomic_DNA"/>
</dbReference>
<sequence length="259" mass="28242">MPRPSRPISRRRFLQGAAAAAVAAVAAALPRGARALTPDAMLQIGHVQHGGNWNPRPTALRRLGWELGRRTSIEPAADAVPVRLDRPGLHRHPMLYLAGAGGLPAFSEPERAALRRHLMYGGFLLVDSADASDGTGFDAAVRRELAQVLPASPLQPVAREHVLHKTFYLLDRQGGRVLVKPWLEAQAVDGRLAVVYSQNDLGGAWARSELGDWEYPCTPGGEAQREAAFRAGVNLAMYALCTDYKDDAVHLPFILRRRS</sequence>
<dbReference type="KEGG" id="acp:A2cp1_2738"/>
<evidence type="ECO:0000313" key="4">
    <source>
        <dbReference type="Proteomes" id="UP000007089"/>
    </source>
</evidence>
<dbReference type="Gene3D" id="3.40.50.12140">
    <property type="entry name" value="Domain of unknown function DUF4159"/>
    <property type="match status" value="1"/>
</dbReference>
<gene>
    <name evidence="3" type="ordered locus">A2cp1_2738</name>
</gene>
<name>B8JE10_ANAD2</name>
<dbReference type="Pfam" id="PF13709">
    <property type="entry name" value="DUF4159"/>
    <property type="match status" value="1"/>
</dbReference>
<dbReference type="InterPro" id="IPR019546">
    <property type="entry name" value="TAT_signal_bac_arc"/>
</dbReference>
<accession>B8JE10</accession>
<feature type="chain" id="PRO_5002874965" description="DUF4159 domain-containing protein" evidence="1">
    <location>
        <begin position="36"/>
        <end position="259"/>
    </location>
</feature>
<dbReference type="InterPro" id="IPR025297">
    <property type="entry name" value="DUF4159"/>
</dbReference>
<evidence type="ECO:0000259" key="2">
    <source>
        <dbReference type="Pfam" id="PF13709"/>
    </source>
</evidence>
<keyword evidence="1" id="KW-0732">Signal</keyword>
<protein>
    <recommendedName>
        <fullName evidence="2">DUF4159 domain-containing protein</fullName>
    </recommendedName>
</protein>
<evidence type="ECO:0000256" key="1">
    <source>
        <dbReference type="SAM" id="SignalP"/>
    </source>
</evidence>
<dbReference type="AlphaFoldDB" id="B8JE10"/>
<evidence type="ECO:0000313" key="3">
    <source>
        <dbReference type="EMBL" id="ACL66075.1"/>
    </source>
</evidence>
<keyword evidence="4" id="KW-1185">Reference proteome</keyword>
<reference evidence="3" key="1">
    <citation type="submission" date="2009-01" db="EMBL/GenBank/DDBJ databases">
        <title>Complete sequence of Anaeromyxobacter dehalogenans 2CP-1.</title>
        <authorList>
            <consortium name="US DOE Joint Genome Institute"/>
            <person name="Lucas S."/>
            <person name="Copeland A."/>
            <person name="Lapidus A."/>
            <person name="Glavina del Rio T."/>
            <person name="Dalin E."/>
            <person name="Tice H."/>
            <person name="Bruce D."/>
            <person name="Goodwin L."/>
            <person name="Pitluck S."/>
            <person name="Saunders E."/>
            <person name="Brettin T."/>
            <person name="Detter J.C."/>
            <person name="Han C."/>
            <person name="Larimer F."/>
            <person name="Land M."/>
            <person name="Hauser L."/>
            <person name="Kyrpides N."/>
            <person name="Ovchinnikova G."/>
            <person name="Beliaev A.S."/>
            <person name="Richardson P."/>
        </authorList>
    </citation>
    <scope>NUCLEOTIDE SEQUENCE</scope>
    <source>
        <strain evidence="3">2CP-1</strain>
    </source>
</reference>